<organism evidence="2 3">
    <name type="scientific">Cymbomonas tetramitiformis</name>
    <dbReference type="NCBI Taxonomy" id="36881"/>
    <lineage>
        <taxon>Eukaryota</taxon>
        <taxon>Viridiplantae</taxon>
        <taxon>Chlorophyta</taxon>
        <taxon>Pyramimonadophyceae</taxon>
        <taxon>Pyramimonadales</taxon>
        <taxon>Pyramimonadaceae</taxon>
        <taxon>Cymbomonas</taxon>
    </lineage>
</organism>
<dbReference type="SUPFAM" id="SSF51126">
    <property type="entry name" value="Pectin lyase-like"/>
    <property type="match status" value="2"/>
</dbReference>
<dbReference type="Proteomes" id="UP001190700">
    <property type="component" value="Unassembled WGS sequence"/>
</dbReference>
<feature type="non-terminal residue" evidence="2">
    <location>
        <position position="1757"/>
    </location>
</feature>
<gene>
    <name evidence="2" type="ORF">CYMTET_53673</name>
</gene>
<reference evidence="2 3" key="1">
    <citation type="journal article" date="2015" name="Genome Biol. Evol.">
        <title>Comparative Genomics of a Bacterivorous Green Alga Reveals Evolutionary Causalities and Consequences of Phago-Mixotrophic Mode of Nutrition.</title>
        <authorList>
            <person name="Burns J.A."/>
            <person name="Paasch A."/>
            <person name="Narechania A."/>
            <person name="Kim E."/>
        </authorList>
    </citation>
    <scope>NUCLEOTIDE SEQUENCE [LARGE SCALE GENOMIC DNA]</scope>
    <source>
        <strain evidence="2 3">PLY_AMNH</strain>
    </source>
</reference>
<evidence type="ECO:0000259" key="1">
    <source>
        <dbReference type="Pfam" id="PF13229"/>
    </source>
</evidence>
<dbReference type="SMART" id="SM00710">
    <property type="entry name" value="PbH1"/>
    <property type="match status" value="9"/>
</dbReference>
<dbReference type="InterPro" id="IPR012334">
    <property type="entry name" value="Pectin_lyas_fold"/>
</dbReference>
<proteinExistence type="predicted"/>
<dbReference type="Pfam" id="PF13229">
    <property type="entry name" value="Beta_helix"/>
    <property type="match status" value="1"/>
</dbReference>
<dbReference type="PANTHER" id="PTHR11319:SF35">
    <property type="entry name" value="OUTER MEMBRANE PROTEIN PMPC-RELATED"/>
    <property type="match status" value="1"/>
</dbReference>
<dbReference type="Gene3D" id="2.60.120.200">
    <property type="match status" value="1"/>
</dbReference>
<dbReference type="InterPro" id="IPR011050">
    <property type="entry name" value="Pectin_lyase_fold/virulence"/>
</dbReference>
<dbReference type="EMBL" id="LGRX02035144">
    <property type="protein sequence ID" value="KAK3236168.1"/>
    <property type="molecule type" value="Genomic_DNA"/>
</dbReference>
<comment type="caution">
    <text evidence="2">The sequence shown here is derived from an EMBL/GenBank/DDBJ whole genome shotgun (WGS) entry which is preliminary data.</text>
</comment>
<dbReference type="InterPro" id="IPR006626">
    <property type="entry name" value="PbH1"/>
</dbReference>
<sequence>MLLTFEHSSYLARTRYCTVFAVACCFIRASLANPLHVDPVQGVDEPECGAEGSTASCATIQYALDKAENGDQVLLTSGAYSGRGNFDLRFLGKSVHLYGSPDTIIDCEGQGRGIVFENGEGSTSLVDGITITGCNSLKGSAILFVNGASPEIRNSIFSNCTADVGAGIYVGEGSSPTFRNVTIRENVALSGQGGGAYVTNASRPVFIDSEVSHNCALTEGGGFSVTDDAVLSLTNTSVIQNSANSSGGGLAASGSSIVKLLKGSISKNTAVLNGGGLHITETARLSAQNLSIFYNHAISGGGGGLALNATSVPAAITTDVVSGLTHMHCPGNTTQEHRLHLEYFRINQVAEAGSAAYADAHLVFSSPPDADESLYKGSPGSTRESPLVEEGPEIHADRHPSVISNLSDPTAVGWVEGTAVNVTLPLPHFYRLYHLEVEFFVARHLGIDLPARVEVWSGGDLQVERHLEAPALEKAARALRRSEVLPIPDVLASELTVVFGDALLASDADVELHAELGNTTATLSCVPLSTEASSEPAIGSEATVVVHSATAQHASLASYDECLLAAASDLCAVSTEAGSCALPGDDMYDACMAADVANGPRWDHFNLAVEGGGDIVMGSVRGTEAVVHGGVGAWGGGASEHPDGFPAHLQCSNDTYLEVAEARYGTSSRFAVALWVKQGLDEGHGAGLEETLVHHHAPATGEAEGGTCGDRLEIMINGEGAIGGLVVGSEYNIRDGQWHLVTLSANQTLELYIDAKLMAVDTIGAGASWEAPETPLLVCRSDASGTDQCTSQAQPFSGEVAELTLFHAPLTPDYVVLLLANHRLTPLLSVAYTCRGEPEAGVTRRFVVRRIRLANAHFGQPELTSAFSRVSVGAAVSEYALTSADPEDVRDVDWMELENRTRAAASDLQVVSSLMAPLPARSEHGTAFVLDGYFLSPSGGVHCFRVGGTAALVLLNGAAVAAYPDGIEEGVSSVGAVSLPAGRSLLKVRYYQHSSRAVVPLRVEHALCPDGGGPEEAAALSWKLLGSAENELLHYGLYGTRAMNVAPGAAELDACEGRAGCSVTPALVESGGDPMWLQAEASCLPEGALLEGLTVEGNLAAVDGGGLWLSGKASASNLRVTGNRAKDGMGGGVYARTADLSMEGAVLEENTARSSGGGMHLESEDELEHAGVVETRLAAGETVELTCRDDAVLQVEDMQYELAIDCAVTSQYAFSSAPDVEGHQEFSSTLMAEAAAETTYVTGSKNLPRLGTMLGWQSSSEEGGPSKLEVELFLSLNTTASVHHVALGLFQSTGIGALLPTSVHIWRSFNNASGEVVEERLPQESVRLGGATYSGGFVSFTIPLEGAIASALRMVITVDADAEQIMNLDQVPFAAIESRGVWNLTCPFNSSVDAVQVALDDAAGGNATMAEALGECAANSIAQQCGGVTGECLVDRSVLAAACEAEGHSVPEALLGVETLLLSDPAFYASSCTGVDAGGEEAGCRSSSLDAYNRDFQKVEQMLREEGHRVRLVPNMSAASVAAQLENAPISTVVIASPAVKCKEAANVAMQSNEMPSNGYGSCDHPAWEAFSEAMAELAPVLQHHVAEHGGTVALLDRDYSGNQQQEDVYAHFAGGLHTTANAIFGTELEDCPAQGEWKLLFRQTAGTYRPPSEWEYLNEDDPTAVDYSILRELLELEDQFRSGVDGDFLFKMKWPNEDLPGQEQIWRQSSNPMDEKLNAAEGYKAVDAPFEGAWPGWQSGLNRDSGGRFCLLQGNG</sequence>
<dbReference type="SUPFAM" id="SSF49899">
    <property type="entry name" value="Concanavalin A-like lectins/glucanases"/>
    <property type="match status" value="1"/>
</dbReference>
<dbReference type="InterPro" id="IPR013320">
    <property type="entry name" value="ConA-like_dom_sf"/>
</dbReference>
<protein>
    <recommendedName>
        <fullName evidence="1">Right handed beta helix domain-containing protein</fullName>
    </recommendedName>
</protein>
<evidence type="ECO:0000313" key="2">
    <source>
        <dbReference type="EMBL" id="KAK3236168.1"/>
    </source>
</evidence>
<dbReference type="InterPro" id="IPR039448">
    <property type="entry name" value="Beta_helix"/>
</dbReference>
<feature type="domain" description="Right handed beta helix" evidence="1">
    <location>
        <begin position="93"/>
        <end position="235"/>
    </location>
</feature>
<evidence type="ECO:0000313" key="3">
    <source>
        <dbReference type="Proteomes" id="UP001190700"/>
    </source>
</evidence>
<dbReference type="Gene3D" id="2.160.20.10">
    <property type="entry name" value="Single-stranded right-handed beta-helix, Pectin lyase-like"/>
    <property type="match status" value="1"/>
</dbReference>
<dbReference type="Pfam" id="PF13385">
    <property type="entry name" value="Laminin_G_3"/>
    <property type="match status" value="1"/>
</dbReference>
<name>A0AAE0EPH2_9CHLO</name>
<keyword evidence="3" id="KW-1185">Reference proteome</keyword>
<accession>A0AAE0EPH2</accession>
<dbReference type="PANTHER" id="PTHR11319">
    <property type="entry name" value="G PROTEIN-COUPLED RECEPTOR-RELATED"/>
    <property type="match status" value="1"/>
</dbReference>